<dbReference type="AlphaFoldDB" id="A0A5J4ZVW5"/>
<feature type="region of interest" description="Disordered" evidence="1">
    <location>
        <begin position="38"/>
        <end position="85"/>
    </location>
</feature>
<accession>A0A5J4ZVW5</accession>
<dbReference type="OrthoDB" id="1743430at2759"/>
<evidence type="ECO:0000313" key="3">
    <source>
        <dbReference type="Proteomes" id="UP000325577"/>
    </source>
</evidence>
<gene>
    <name evidence="2" type="ORF">F0562_011953</name>
</gene>
<keyword evidence="3" id="KW-1185">Reference proteome</keyword>
<protein>
    <submittedName>
        <fullName evidence="2">Uncharacterized protein</fullName>
    </submittedName>
</protein>
<sequence length="85" mass="9487">MEENIFDAIFEEDNLDDTQDIEMLDVEEGELVEQNSQTELGQSSGGDVNVVNQDSCSTNRGHRNSKRKNRRKKGSSGPNITDINS</sequence>
<feature type="compositionally biased region" description="Polar residues" evidence="1">
    <location>
        <begin position="38"/>
        <end position="58"/>
    </location>
</feature>
<feature type="compositionally biased region" description="Basic residues" evidence="1">
    <location>
        <begin position="60"/>
        <end position="74"/>
    </location>
</feature>
<dbReference type="Proteomes" id="UP000325577">
    <property type="component" value="Linkage Group LG5"/>
</dbReference>
<reference evidence="2 3" key="1">
    <citation type="submission" date="2019-09" db="EMBL/GenBank/DDBJ databases">
        <title>A chromosome-level genome assembly of the Chinese tupelo Nyssa sinensis.</title>
        <authorList>
            <person name="Yang X."/>
            <person name="Kang M."/>
            <person name="Yang Y."/>
            <person name="Xiong H."/>
            <person name="Wang M."/>
            <person name="Zhang Z."/>
            <person name="Wang Z."/>
            <person name="Wu H."/>
            <person name="Ma T."/>
            <person name="Liu J."/>
            <person name="Xi Z."/>
        </authorList>
    </citation>
    <scope>NUCLEOTIDE SEQUENCE [LARGE SCALE GENOMIC DNA]</scope>
    <source>
        <strain evidence="2">J267</strain>
        <tissue evidence="2">Leaf</tissue>
    </source>
</reference>
<dbReference type="EMBL" id="CM018048">
    <property type="protein sequence ID" value="KAA8521301.1"/>
    <property type="molecule type" value="Genomic_DNA"/>
</dbReference>
<evidence type="ECO:0000313" key="2">
    <source>
        <dbReference type="EMBL" id="KAA8521301.1"/>
    </source>
</evidence>
<evidence type="ECO:0000256" key="1">
    <source>
        <dbReference type="SAM" id="MobiDB-lite"/>
    </source>
</evidence>
<organism evidence="2 3">
    <name type="scientific">Nyssa sinensis</name>
    <dbReference type="NCBI Taxonomy" id="561372"/>
    <lineage>
        <taxon>Eukaryota</taxon>
        <taxon>Viridiplantae</taxon>
        <taxon>Streptophyta</taxon>
        <taxon>Embryophyta</taxon>
        <taxon>Tracheophyta</taxon>
        <taxon>Spermatophyta</taxon>
        <taxon>Magnoliopsida</taxon>
        <taxon>eudicotyledons</taxon>
        <taxon>Gunneridae</taxon>
        <taxon>Pentapetalae</taxon>
        <taxon>asterids</taxon>
        <taxon>Cornales</taxon>
        <taxon>Nyssaceae</taxon>
        <taxon>Nyssa</taxon>
    </lineage>
</organism>
<name>A0A5J4ZVW5_9ASTE</name>
<proteinExistence type="predicted"/>